<dbReference type="InterPro" id="IPR011009">
    <property type="entry name" value="Kinase-like_dom_sf"/>
</dbReference>
<dbReference type="KEGG" id="wma:WM2015_537"/>
<dbReference type="Gene3D" id="1.10.510.10">
    <property type="entry name" value="Transferase(Phosphotransferase) domain 1"/>
    <property type="match status" value="1"/>
</dbReference>
<dbReference type="GO" id="GO:0007165">
    <property type="term" value="P:signal transduction"/>
    <property type="evidence" value="ECO:0007669"/>
    <property type="project" value="InterPro"/>
</dbReference>
<proteinExistence type="predicted"/>
<dbReference type="EMBL" id="CP012154">
    <property type="protein sequence ID" value="AKS40919.1"/>
    <property type="molecule type" value="Genomic_DNA"/>
</dbReference>
<feature type="transmembrane region" description="Helical" evidence="6">
    <location>
        <begin position="290"/>
        <end position="310"/>
    </location>
</feature>
<evidence type="ECO:0000256" key="5">
    <source>
        <dbReference type="SAM" id="MobiDB-lite"/>
    </source>
</evidence>
<name>A0A0K0XT79_9GAMM</name>
<keyword evidence="6" id="KW-0812">Transmembrane</keyword>
<dbReference type="Gene3D" id="3.30.200.20">
    <property type="entry name" value="Phosphorylase Kinase, domain 1"/>
    <property type="match status" value="1"/>
</dbReference>
<dbReference type="GO" id="GO:0004674">
    <property type="term" value="F:protein serine/threonine kinase activity"/>
    <property type="evidence" value="ECO:0007669"/>
    <property type="project" value="TreeGrafter"/>
</dbReference>
<evidence type="ECO:0000256" key="6">
    <source>
        <dbReference type="SAM" id="Phobius"/>
    </source>
</evidence>
<dbReference type="SMART" id="SM00220">
    <property type="entry name" value="S_TKc"/>
    <property type="match status" value="1"/>
</dbReference>
<keyword evidence="8" id="KW-1185">Reference proteome</keyword>
<dbReference type="Gene3D" id="6.10.340.10">
    <property type="match status" value="1"/>
</dbReference>
<reference evidence="7 8" key="1">
    <citation type="submission" date="2015-07" db="EMBL/GenBank/DDBJ databases">
        <authorList>
            <person name="Noorani M."/>
        </authorList>
    </citation>
    <scope>NUCLEOTIDE SEQUENCE [LARGE SCALE GENOMIC DNA]</scope>
    <source>
        <strain evidence="7 8">KCTC 42284</strain>
    </source>
</reference>
<dbReference type="Pfam" id="PF00069">
    <property type="entry name" value="Pkinase"/>
    <property type="match status" value="1"/>
</dbReference>
<keyword evidence="4" id="KW-0067">ATP-binding</keyword>
<organism evidence="7 8">
    <name type="scientific">Wenzhouxiangella marina</name>
    <dbReference type="NCBI Taxonomy" id="1579979"/>
    <lineage>
        <taxon>Bacteria</taxon>
        <taxon>Pseudomonadati</taxon>
        <taxon>Pseudomonadota</taxon>
        <taxon>Gammaproteobacteria</taxon>
        <taxon>Chromatiales</taxon>
        <taxon>Wenzhouxiangellaceae</taxon>
        <taxon>Wenzhouxiangella</taxon>
    </lineage>
</organism>
<dbReference type="PROSITE" id="PS50011">
    <property type="entry name" value="PROTEIN_KINASE_DOM"/>
    <property type="match status" value="1"/>
</dbReference>
<dbReference type="CDD" id="cd06225">
    <property type="entry name" value="HAMP"/>
    <property type="match status" value="1"/>
</dbReference>
<dbReference type="Proteomes" id="UP000066624">
    <property type="component" value="Chromosome"/>
</dbReference>
<dbReference type="Pfam" id="PF00672">
    <property type="entry name" value="HAMP"/>
    <property type="match status" value="1"/>
</dbReference>
<accession>A0A0K0XT79</accession>
<protein>
    <submittedName>
        <fullName evidence="7">Uncharacterized protein</fullName>
    </submittedName>
</protein>
<evidence type="ECO:0000256" key="1">
    <source>
        <dbReference type="ARBA" id="ARBA00022679"/>
    </source>
</evidence>
<dbReference type="CDD" id="cd14014">
    <property type="entry name" value="STKc_PknB_like"/>
    <property type="match status" value="1"/>
</dbReference>
<dbReference type="PROSITE" id="PS50885">
    <property type="entry name" value="HAMP"/>
    <property type="match status" value="1"/>
</dbReference>
<keyword evidence="6" id="KW-1133">Transmembrane helix</keyword>
<dbReference type="GO" id="GO:0016020">
    <property type="term" value="C:membrane"/>
    <property type="evidence" value="ECO:0007669"/>
    <property type="project" value="InterPro"/>
</dbReference>
<dbReference type="InterPro" id="IPR017441">
    <property type="entry name" value="Protein_kinase_ATP_BS"/>
</dbReference>
<dbReference type="SUPFAM" id="SSF158472">
    <property type="entry name" value="HAMP domain-like"/>
    <property type="match status" value="1"/>
</dbReference>
<dbReference type="AlphaFoldDB" id="A0A0K0XT79"/>
<gene>
    <name evidence="7" type="ORF">WM2015_537</name>
</gene>
<dbReference type="PROSITE" id="PS00108">
    <property type="entry name" value="PROTEIN_KINASE_ST"/>
    <property type="match status" value="1"/>
</dbReference>
<evidence type="ECO:0000256" key="3">
    <source>
        <dbReference type="ARBA" id="ARBA00022777"/>
    </source>
</evidence>
<keyword evidence="2" id="KW-0547">Nucleotide-binding</keyword>
<feature type="region of interest" description="Disordered" evidence="5">
    <location>
        <begin position="538"/>
        <end position="584"/>
    </location>
</feature>
<sequence length="584" mass="64764">MERIGRYQVERELGRGTMSIVYKAFDPRIDRYLAVKVLREQFARDVTSRQRFLREARAAGGLGHPNIVTVFDVGQIDGVPFMAMELLDGDTLADRLERDDLPNVSESIEIAIQLASALSYAHERGVIHRDIKPANIYFDSGTGVAKLLDFGIAGINSRPERAASEGGMIAGTPAYMAPEQISGDSQDARCDLYSLGVVLYRLLSGRLPFDEPNLSEQMAKVMREPPPPLEPLDPDTPVELVEMTHRLLAKKAAARYDSAEEVLEELQDIRSGLRRGLLASAKRSGAAWRWPMAVGALVALVLVLGLSYVYRSQNAAMASATFGFGEGLASVVAREIAEPLLLEDSAALGNLVSDFGSNSQVLYLHITDRSGLIQSSTNLFLQGESVPGLDNPVVRRDETAIRVLQGADGNLEFQVPIRFQARRIGEVYLGLDGAELSTAARGTLSMMVMVFLIAMLVIMVAMAVMVRHQRRLIERIGWGLRRMGKGQYDFRLESNRRDEFGNLYRRFNDMAMRLEERHGVRHSVRGDTARMSTLTMRGEQEGGTLDRTVELERAADGATEAPRRPERSEKKVARFPARQRKSSN</sequence>
<evidence type="ECO:0000256" key="2">
    <source>
        <dbReference type="ARBA" id="ARBA00022741"/>
    </source>
</evidence>
<dbReference type="RefSeq" id="WP_049724593.1">
    <property type="nucleotide sequence ID" value="NZ_CP012154.1"/>
</dbReference>
<evidence type="ECO:0000256" key="4">
    <source>
        <dbReference type="ARBA" id="ARBA00022840"/>
    </source>
</evidence>
<dbReference type="InterPro" id="IPR003660">
    <property type="entry name" value="HAMP_dom"/>
</dbReference>
<dbReference type="PROSITE" id="PS00107">
    <property type="entry name" value="PROTEIN_KINASE_ATP"/>
    <property type="match status" value="1"/>
</dbReference>
<dbReference type="SMART" id="SM00304">
    <property type="entry name" value="HAMP"/>
    <property type="match status" value="1"/>
</dbReference>
<dbReference type="OrthoDB" id="9801841at2"/>
<evidence type="ECO:0000313" key="8">
    <source>
        <dbReference type="Proteomes" id="UP000066624"/>
    </source>
</evidence>
<dbReference type="PANTHER" id="PTHR43289">
    <property type="entry name" value="MITOGEN-ACTIVATED PROTEIN KINASE KINASE KINASE 20-RELATED"/>
    <property type="match status" value="1"/>
</dbReference>
<keyword evidence="3" id="KW-0418">Kinase</keyword>
<dbReference type="PANTHER" id="PTHR43289:SF6">
    <property type="entry name" value="SERINE_THREONINE-PROTEIN KINASE NEKL-3"/>
    <property type="match status" value="1"/>
</dbReference>
<dbReference type="GO" id="GO:0005524">
    <property type="term" value="F:ATP binding"/>
    <property type="evidence" value="ECO:0007669"/>
    <property type="project" value="UniProtKB-UniRule"/>
</dbReference>
<keyword evidence="6" id="KW-0472">Membrane</keyword>
<dbReference type="InterPro" id="IPR008271">
    <property type="entry name" value="Ser/Thr_kinase_AS"/>
</dbReference>
<feature type="compositionally biased region" description="Basic and acidic residues" evidence="5">
    <location>
        <begin position="547"/>
        <end position="572"/>
    </location>
</feature>
<evidence type="ECO:0000313" key="7">
    <source>
        <dbReference type="EMBL" id="AKS40919.1"/>
    </source>
</evidence>
<feature type="transmembrane region" description="Helical" evidence="6">
    <location>
        <begin position="444"/>
        <end position="466"/>
    </location>
</feature>
<dbReference type="InterPro" id="IPR000719">
    <property type="entry name" value="Prot_kinase_dom"/>
</dbReference>
<keyword evidence="1" id="KW-0808">Transferase</keyword>
<dbReference type="SUPFAM" id="SSF56112">
    <property type="entry name" value="Protein kinase-like (PK-like)"/>
    <property type="match status" value="1"/>
</dbReference>
<dbReference type="STRING" id="1579979.WM2015_537"/>